<evidence type="ECO:0000256" key="1">
    <source>
        <dbReference type="SAM" id="MobiDB-lite"/>
    </source>
</evidence>
<dbReference type="EMBL" id="BAAAYN010000042">
    <property type="protein sequence ID" value="GAA3393305.1"/>
    <property type="molecule type" value="Genomic_DNA"/>
</dbReference>
<accession>A0ABP6T707</accession>
<feature type="compositionally biased region" description="Basic residues" evidence="1">
    <location>
        <begin position="46"/>
        <end position="59"/>
    </location>
</feature>
<sequence>MFGSPRLITERDLLAAQTPTRAHRSRLAATALIGLIRFGVLPTPHGRAHRPARPARRPRPAQAHKPQAPPNAYCRHHQHSTLLAGHLLTKGAGFADDEADVPARATSRLAILSLRFRHDSEILKLRATSAIERSP</sequence>
<evidence type="ECO:0000313" key="3">
    <source>
        <dbReference type="Proteomes" id="UP001501676"/>
    </source>
</evidence>
<reference evidence="3" key="1">
    <citation type="journal article" date="2019" name="Int. J. Syst. Evol. Microbiol.">
        <title>The Global Catalogue of Microorganisms (GCM) 10K type strain sequencing project: providing services to taxonomists for standard genome sequencing and annotation.</title>
        <authorList>
            <consortium name="The Broad Institute Genomics Platform"/>
            <consortium name="The Broad Institute Genome Sequencing Center for Infectious Disease"/>
            <person name="Wu L."/>
            <person name="Ma J."/>
        </authorList>
    </citation>
    <scope>NUCLEOTIDE SEQUENCE [LARGE SCALE GENOMIC DNA]</scope>
    <source>
        <strain evidence="3">JCM 9458</strain>
    </source>
</reference>
<feature type="region of interest" description="Disordered" evidence="1">
    <location>
        <begin position="43"/>
        <end position="73"/>
    </location>
</feature>
<comment type="caution">
    <text evidence="2">The sequence shown here is derived from an EMBL/GenBank/DDBJ whole genome shotgun (WGS) entry which is preliminary data.</text>
</comment>
<evidence type="ECO:0000313" key="2">
    <source>
        <dbReference type="EMBL" id="GAA3393305.1"/>
    </source>
</evidence>
<gene>
    <name evidence="2" type="ORF">GCM10020369_58340</name>
</gene>
<protein>
    <submittedName>
        <fullName evidence="2">Uncharacterized protein</fullName>
    </submittedName>
</protein>
<keyword evidence="3" id="KW-1185">Reference proteome</keyword>
<organism evidence="2 3">
    <name type="scientific">Cryptosporangium minutisporangium</name>
    <dbReference type="NCBI Taxonomy" id="113569"/>
    <lineage>
        <taxon>Bacteria</taxon>
        <taxon>Bacillati</taxon>
        <taxon>Actinomycetota</taxon>
        <taxon>Actinomycetes</taxon>
        <taxon>Cryptosporangiales</taxon>
        <taxon>Cryptosporangiaceae</taxon>
        <taxon>Cryptosporangium</taxon>
    </lineage>
</organism>
<dbReference type="Proteomes" id="UP001501676">
    <property type="component" value="Unassembled WGS sequence"/>
</dbReference>
<proteinExistence type="predicted"/>
<name>A0ABP6T707_9ACTN</name>